<dbReference type="NCBIfam" id="TIGR01727">
    <property type="entry name" value="oligo_HPY"/>
    <property type="match status" value="1"/>
</dbReference>
<reference evidence="12" key="1">
    <citation type="journal article" date="2019" name="Int. J. Syst. Evol. Microbiol.">
        <title>The Global Catalogue of Microorganisms (GCM) 10K type strain sequencing project: providing services to taxonomists for standard genome sequencing and annotation.</title>
        <authorList>
            <consortium name="The Broad Institute Genomics Platform"/>
            <consortium name="The Broad Institute Genome Sequencing Center for Infectious Disease"/>
            <person name="Wu L."/>
            <person name="Ma J."/>
        </authorList>
    </citation>
    <scope>NUCLEOTIDE SEQUENCE [LARGE SCALE GENOMIC DNA]</scope>
    <source>
        <strain evidence="12">IBRC-M 10987</strain>
    </source>
</reference>
<evidence type="ECO:0000256" key="2">
    <source>
        <dbReference type="ARBA" id="ARBA00005417"/>
    </source>
</evidence>
<evidence type="ECO:0000256" key="5">
    <source>
        <dbReference type="ARBA" id="ARBA00022519"/>
    </source>
</evidence>
<keyword evidence="6" id="KW-0547">Nucleotide-binding</keyword>
<dbReference type="SMART" id="SM00382">
    <property type="entry name" value="AAA"/>
    <property type="match status" value="1"/>
</dbReference>
<proteinExistence type="inferred from homology"/>
<dbReference type="RefSeq" id="WP_377720164.1">
    <property type="nucleotide sequence ID" value="NZ_JBHSAM010000028.1"/>
</dbReference>
<organism evidence="11 12">
    <name type="scientific">Paenibacillus xanthanilyticus</name>
    <dbReference type="NCBI Taxonomy" id="1783531"/>
    <lineage>
        <taxon>Bacteria</taxon>
        <taxon>Bacillati</taxon>
        <taxon>Bacillota</taxon>
        <taxon>Bacilli</taxon>
        <taxon>Bacillales</taxon>
        <taxon>Paenibacillaceae</taxon>
        <taxon>Paenibacillus</taxon>
    </lineage>
</organism>
<evidence type="ECO:0000313" key="12">
    <source>
        <dbReference type="Proteomes" id="UP001595715"/>
    </source>
</evidence>
<evidence type="ECO:0000256" key="9">
    <source>
        <dbReference type="ARBA" id="ARBA00023136"/>
    </source>
</evidence>
<evidence type="ECO:0000256" key="7">
    <source>
        <dbReference type="ARBA" id="ARBA00022840"/>
    </source>
</evidence>
<keyword evidence="3" id="KW-0813">Transport</keyword>
<evidence type="ECO:0000256" key="4">
    <source>
        <dbReference type="ARBA" id="ARBA00022475"/>
    </source>
</evidence>
<dbReference type="Pfam" id="PF08352">
    <property type="entry name" value="oligo_HPY"/>
    <property type="match status" value="1"/>
</dbReference>
<dbReference type="InterPro" id="IPR003593">
    <property type="entry name" value="AAA+_ATPase"/>
</dbReference>
<dbReference type="Proteomes" id="UP001595715">
    <property type="component" value="Unassembled WGS sequence"/>
</dbReference>
<feature type="domain" description="ABC transporter" evidence="10">
    <location>
        <begin position="13"/>
        <end position="265"/>
    </location>
</feature>
<comment type="caution">
    <text evidence="11">The sequence shown here is derived from an EMBL/GenBank/DDBJ whole genome shotgun (WGS) entry which is preliminary data.</text>
</comment>
<comment type="similarity">
    <text evidence="2">Belongs to the ABC transporter superfamily.</text>
</comment>
<dbReference type="PROSITE" id="PS00211">
    <property type="entry name" value="ABC_TRANSPORTER_1"/>
    <property type="match status" value="1"/>
</dbReference>
<keyword evidence="8" id="KW-1278">Translocase</keyword>
<dbReference type="InterPro" id="IPR027417">
    <property type="entry name" value="P-loop_NTPase"/>
</dbReference>
<sequence>MTKFNAAQAAKLLDIRDVSVSLNARGKPAPSVLEGISLAVGKGEIVGVVGESGCGKSVLSLSVLGLLPGALRLSGGEIEYAGVHRLDRMGQDELRRYRGKEAAMIFQDPMSSLNPGLTIGAQLTEMIRLHLGYGRKEASEWAGQLLHKVGLPRPASLLREYPHRLSGGMRQRVMIAMAMSCNPGLLIADEPTTALDVTIQAQILEMMRGIREENGTSIMLISHDLGVIADMSDRIAVMYAGQIVEEGDARDIFDRPAHPYTIGLLNAIPSPAKKREKLFAIPGTVPALEERGRGCRFAPRCPHAEERCRAEAPPLVRVRHEHRARCFLAEEKGATAHEPIRSGAVG</sequence>
<keyword evidence="5" id="KW-0997">Cell inner membrane</keyword>
<dbReference type="InterPro" id="IPR003439">
    <property type="entry name" value="ABC_transporter-like_ATP-bd"/>
</dbReference>
<dbReference type="PANTHER" id="PTHR43297:SF14">
    <property type="entry name" value="ATPASE AAA-TYPE CORE DOMAIN-CONTAINING PROTEIN"/>
    <property type="match status" value="1"/>
</dbReference>
<evidence type="ECO:0000256" key="6">
    <source>
        <dbReference type="ARBA" id="ARBA00022741"/>
    </source>
</evidence>
<protein>
    <submittedName>
        <fullName evidence="11">ABC transporter ATP-binding protein</fullName>
    </submittedName>
</protein>
<evidence type="ECO:0000256" key="3">
    <source>
        <dbReference type="ARBA" id="ARBA00022448"/>
    </source>
</evidence>
<dbReference type="InterPro" id="IPR050388">
    <property type="entry name" value="ABC_Ni/Peptide_Import"/>
</dbReference>
<accession>A0ABV8K6G3</accession>
<dbReference type="GO" id="GO:0005524">
    <property type="term" value="F:ATP binding"/>
    <property type="evidence" value="ECO:0007669"/>
    <property type="project" value="UniProtKB-KW"/>
</dbReference>
<dbReference type="PANTHER" id="PTHR43297">
    <property type="entry name" value="OLIGOPEPTIDE TRANSPORT ATP-BINDING PROTEIN APPD"/>
    <property type="match status" value="1"/>
</dbReference>
<keyword evidence="4" id="KW-1003">Cell membrane</keyword>
<dbReference type="CDD" id="cd03257">
    <property type="entry name" value="ABC_NikE_OppD_transporters"/>
    <property type="match status" value="1"/>
</dbReference>
<gene>
    <name evidence="11" type="ORF">ACFOZ8_18055</name>
</gene>
<dbReference type="EMBL" id="JBHSAM010000028">
    <property type="protein sequence ID" value="MFC4101552.1"/>
    <property type="molecule type" value="Genomic_DNA"/>
</dbReference>
<keyword evidence="12" id="KW-1185">Reference proteome</keyword>
<comment type="subcellular location">
    <subcellularLocation>
        <location evidence="1">Cell membrane</location>
        <topology evidence="1">Peripheral membrane protein</topology>
    </subcellularLocation>
</comment>
<keyword evidence="7 11" id="KW-0067">ATP-binding</keyword>
<keyword evidence="9" id="KW-0472">Membrane</keyword>
<name>A0ABV8K6G3_9BACL</name>
<evidence type="ECO:0000259" key="10">
    <source>
        <dbReference type="PROSITE" id="PS50893"/>
    </source>
</evidence>
<evidence type="ECO:0000256" key="8">
    <source>
        <dbReference type="ARBA" id="ARBA00022967"/>
    </source>
</evidence>
<dbReference type="InterPro" id="IPR017871">
    <property type="entry name" value="ABC_transporter-like_CS"/>
</dbReference>
<dbReference type="SUPFAM" id="SSF52540">
    <property type="entry name" value="P-loop containing nucleoside triphosphate hydrolases"/>
    <property type="match status" value="1"/>
</dbReference>
<dbReference type="PROSITE" id="PS50893">
    <property type="entry name" value="ABC_TRANSPORTER_2"/>
    <property type="match status" value="1"/>
</dbReference>
<dbReference type="Gene3D" id="3.40.50.300">
    <property type="entry name" value="P-loop containing nucleotide triphosphate hydrolases"/>
    <property type="match status" value="1"/>
</dbReference>
<evidence type="ECO:0000313" key="11">
    <source>
        <dbReference type="EMBL" id="MFC4101552.1"/>
    </source>
</evidence>
<dbReference type="Pfam" id="PF00005">
    <property type="entry name" value="ABC_tran"/>
    <property type="match status" value="1"/>
</dbReference>
<dbReference type="InterPro" id="IPR013563">
    <property type="entry name" value="Oligopep_ABC_C"/>
</dbReference>
<evidence type="ECO:0000256" key="1">
    <source>
        <dbReference type="ARBA" id="ARBA00004202"/>
    </source>
</evidence>